<evidence type="ECO:0008006" key="5">
    <source>
        <dbReference type="Google" id="ProtNLM"/>
    </source>
</evidence>
<keyword evidence="2" id="KW-0812">Transmembrane</keyword>
<dbReference type="Pfam" id="PF04341">
    <property type="entry name" value="DUF485"/>
    <property type="match status" value="1"/>
</dbReference>
<evidence type="ECO:0000256" key="1">
    <source>
        <dbReference type="SAM" id="MobiDB-lite"/>
    </source>
</evidence>
<accession>A0A291H2N4</accession>
<sequence>MTATVSPNEVPAPRSRSPQNEGVVPVTTSSPASPNASPEPTSAGVDPTSPTAEQFLAVQQSEEFGRLRRSFRGFAIPMTVAFLVWYLAYVLLSTYAEGFMSLQIIGNLNLGIILGFSQFAMTFLITWLYIRHANKSLDPISSRIRAELEGDL</sequence>
<dbReference type="OrthoDB" id="3543412at2"/>
<name>A0A291H2N4_9MICO</name>
<dbReference type="KEGG" id="bgg:CFK41_15680"/>
<feature type="transmembrane region" description="Helical" evidence="2">
    <location>
        <begin position="74"/>
        <end position="96"/>
    </location>
</feature>
<keyword evidence="2" id="KW-1133">Transmembrane helix</keyword>
<evidence type="ECO:0000313" key="4">
    <source>
        <dbReference type="Proteomes" id="UP000217889"/>
    </source>
</evidence>
<dbReference type="InterPro" id="IPR007436">
    <property type="entry name" value="DUF485"/>
</dbReference>
<feature type="compositionally biased region" description="Low complexity" evidence="1">
    <location>
        <begin position="23"/>
        <end position="43"/>
    </location>
</feature>
<evidence type="ECO:0000256" key="2">
    <source>
        <dbReference type="SAM" id="Phobius"/>
    </source>
</evidence>
<reference evidence="3 4" key="1">
    <citation type="journal article" date="2014" name="Int. J. Syst. Evol. Microbiol.">
        <title>Brachybacterium ginsengisoli sp. nov., isolated from soil of a ginseng field.</title>
        <authorList>
            <person name="Hoang V.A."/>
            <person name="Kim Y.J."/>
            <person name="Nguyen N.L."/>
            <person name="Yang D.C."/>
        </authorList>
    </citation>
    <scope>NUCLEOTIDE SEQUENCE [LARGE SCALE GENOMIC DNA]</scope>
    <source>
        <strain evidence="3 4">DCY80</strain>
    </source>
</reference>
<keyword evidence="4" id="KW-1185">Reference proteome</keyword>
<proteinExistence type="predicted"/>
<dbReference type="AlphaFoldDB" id="A0A291H2N4"/>
<organism evidence="3 4">
    <name type="scientific">Brachybacterium ginsengisoli</name>
    <dbReference type="NCBI Taxonomy" id="1331682"/>
    <lineage>
        <taxon>Bacteria</taxon>
        <taxon>Bacillati</taxon>
        <taxon>Actinomycetota</taxon>
        <taxon>Actinomycetes</taxon>
        <taxon>Micrococcales</taxon>
        <taxon>Dermabacteraceae</taxon>
        <taxon>Brachybacterium</taxon>
    </lineage>
</organism>
<dbReference type="Proteomes" id="UP000217889">
    <property type="component" value="Chromosome"/>
</dbReference>
<feature type="transmembrane region" description="Helical" evidence="2">
    <location>
        <begin position="108"/>
        <end position="130"/>
    </location>
</feature>
<gene>
    <name evidence="3" type="ORF">CFK41_15680</name>
</gene>
<evidence type="ECO:0000313" key="3">
    <source>
        <dbReference type="EMBL" id="ATG56670.1"/>
    </source>
</evidence>
<dbReference type="PANTHER" id="PTHR38441:SF1">
    <property type="entry name" value="MEMBRANE PROTEIN"/>
    <property type="match status" value="1"/>
</dbReference>
<dbReference type="EMBL" id="CP023564">
    <property type="protein sequence ID" value="ATG56670.1"/>
    <property type="molecule type" value="Genomic_DNA"/>
</dbReference>
<dbReference type="PANTHER" id="PTHR38441">
    <property type="entry name" value="INTEGRAL MEMBRANE PROTEIN-RELATED"/>
    <property type="match status" value="1"/>
</dbReference>
<feature type="region of interest" description="Disordered" evidence="1">
    <location>
        <begin position="1"/>
        <end position="51"/>
    </location>
</feature>
<keyword evidence="2" id="KW-0472">Membrane</keyword>
<protein>
    <recommendedName>
        <fullName evidence="5">Clumping factor B</fullName>
    </recommendedName>
</protein>